<organism evidence="1 2">
    <name type="scientific">Hymenobacter metallilatus</name>
    <dbReference type="NCBI Taxonomy" id="2493666"/>
    <lineage>
        <taxon>Bacteria</taxon>
        <taxon>Pseudomonadati</taxon>
        <taxon>Bacteroidota</taxon>
        <taxon>Cytophagia</taxon>
        <taxon>Cytophagales</taxon>
        <taxon>Hymenobacteraceae</taxon>
        <taxon>Hymenobacter</taxon>
    </lineage>
</organism>
<evidence type="ECO:0000313" key="1">
    <source>
        <dbReference type="EMBL" id="RSK31213.1"/>
    </source>
</evidence>
<dbReference type="EMBL" id="RWIS01000009">
    <property type="protein sequence ID" value="RSK31213.1"/>
    <property type="molecule type" value="Genomic_DNA"/>
</dbReference>
<proteinExistence type="predicted"/>
<dbReference type="AlphaFoldDB" id="A0A3R9M6C3"/>
<sequence length="44" mass="4923">MLLGHALAFGKLIVTHEPFVMNTEQQTGEAYHDYQAGTCGRWVT</sequence>
<gene>
    <name evidence="1" type="ORF">EI290_14435</name>
</gene>
<evidence type="ECO:0000313" key="2">
    <source>
        <dbReference type="Proteomes" id="UP000280066"/>
    </source>
</evidence>
<accession>A0A3R9M6C3</accession>
<comment type="caution">
    <text evidence="1">The sequence shown here is derived from an EMBL/GenBank/DDBJ whole genome shotgun (WGS) entry which is preliminary data.</text>
</comment>
<dbReference type="Proteomes" id="UP000280066">
    <property type="component" value="Unassembled WGS sequence"/>
</dbReference>
<protein>
    <submittedName>
        <fullName evidence="1">Uncharacterized protein</fullName>
    </submittedName>
</protein>
<dbReference type="OrthoDB" id="321327at2"/>
<reference evidence="1 2" key="1">
    <citation type="submission" date="2018-12" db="EMBL/GenBank/DDBJ databases">
        <authorList>
            <person name="Feng G."/>
            <person name="Zhu H."/>
        </authorList>
    </citation>
    <scope>NUCLEOTIDE SEQUENCE [LARGE SCALE GENOMIC DNA]</scope>
    <source>
        <strain evidence="1 2">9PBR-2</strain>
    </source>
</reference>
<keyword evidence="2" id="KW-1185">Reference proteome</keyword>
<name>A0A3R9M6C3_9BACT</name>